<keyword evidence="1 4" id="KW-0808">Transferase</keyword>
<dbReference type="EMBL" id="LBRE01000026">
    <property type="protein sequence ID" value="KKP91858.1"/>
    <property type="molecule type" value="Genomic_DNA"/>
</dbReference>
<protein>
    <submittedName>
        <fullName evidence="4">Glycerol-3-phosphate cytidylyltransferase</fullName>
    </submittedName>
</protein>
<evidence type="ECO:0000256" key="1">
    <source>
        <dbReference type="ARBA" id="ARBA00022679"/>
    </source>
</evidence>
<organism evidence="4 5">
    <name type="scientific">candidate division WS6 bacterium GW2011_GWC1_36_11</name>
    <dbReference type="NCBI Taxonomy" id="1619090"/>
    <lineage>
        <taxon>Bacteria</taxon>
        <taxon>Candidatus Dojkabacteria</taxon>
    </lineage>
</organism>
<keyword evidence="2 4" id="KW-0548">Nucleotidyltransferase</keyword>
<evidence type="ECO:0000259" key="3">
    <source>
        <dbReference type="Pfam" id="PF01467"/>
    </source>
</evidence>
<dbReference type="Gene3D" id="3.40.50.620">
    <property type="entry name" value="HUPs"/>
    <property type="match status" value="1"/>
</dbReference>
<dbReference type="InterPro" id="IPR050385">
    <property type="entry name" value="Archaeal_FAD_synthase"/>
</dbReference>
<comment type="caution">
    <text evidence="4">The sequence shown here is derived from an EMBL/GenBank/DDBJ whole genome shotgun (WGS) entry which is preliminary data.</text>
</comment>
<dbReference type="SUPFAM" id="SSF52374">
    <property type="entry name" value="Nucleotidylyl transferase"/>
    <property type="match status" value="1"/>
</dbReference>
<dbReference type="PANTHER" id="PTHR43793">
    <property type="entry name" value="FAD SYNTHASE"/>
    <property type="match status" value="1"/>
</dbReference>
<name>A0A0G0DEJ9_9BACT</name>
<gene>
    <name evidence="4" type="ORF">UR96_C0026G0008</name>
</gene>
<dbReference type="InterPro" id="IPR014729">
    <property type="entry name" value="Rossmann-like_a/b/a_fold"/>
</dbReference>
<dbReference type="AlphaFoldDB" id="A0A0G0DEJ9"/>
<dbReference type="PANTHER" id="PTHR43793:SF2">
    <property type="entry name" value="BIFUNCTIONAL PROTEIN HLDE"/>
    <property type="match status" value="1"/>
</dbReference>
<evidence type="ECO:0000313" key="5">
    <source>
        <dbReference type="Proteomes" id="UP000034140"/>
    </source>
</evidence>
<accession>A0A0G0DEJ9</accession>
<proteinExistence type="predicted"/>
<dbReference type="GO" id="GO:0016779">
    <property type="term" value="F:nucleotidyltransferase activity"/>
    <property type="evidence" value="ECO:0007669"/>
    <property type="project" value="UniProtKB-KW"/>
</dbReference>
<dbReference type="InterPro" id="IPR004821">
    <property type="entry name" value="Cyt_trans-like"/>
</dbReference>
<reference evidence="4 5" key="1">
    <citation type="journal article" date="2015" name="Nature">
        <title>rRNA introns, odd ribosomes, and small enigmatic genomes across a large radiation of phyla.</title>
        <authorList>
            <person name="Brown C.T."/>
            <person name="Hug L.A."/>
            <person name="Thomas B.C."/>
            <person name="Sharon I."/>
            <person name="Castelle C.J."/>
            <person name="Singh A."/>
            <person name="Wilkins M.J."/>
            <person name="Williams K.H."/>
            <person name="Banfield J.F."/>
        </authorList>
    </citation>
    <scope>NUCLEOTIDE SEQUENCE [LARGE SCALE GENOMIC DNA]</scope>
</reference>
<dbReference type="NCBIfam" id="TIGR00125">
    <property type="entry name" value="cyt_tran_rel"/>
    <property type="match status" value="1"/>
</dbReference>
<feature type="domain" description="Cytidyltransferase-like" evidence="3">
    <location>
        <begin position="25"/>
        <end position="135"/>
    </location>
</feature>
<dbReference type="Pfam" id="PF01467">
    <property type="entry name" value="CTP_transf_like"/>
    <property type="match status" value="1"/>
</dbReference>
<evidence type="ECO:0000256" key="2">
    <source>
        <dbReference type="ARBA" id="ARBA00022695"/>
    </source>
</evidence>
<sequence length="164" mass="18745">MIVELKDFSQIRELAIKDKTLVCTSGWYDPIHPGHISYLREASKLADYHVAVVNGDMQAITKKGKPFMPALERAYIVDSFEFVDFVVIYDHPTKYDCCDALEMIKPDIFAKGGDRDVKAKVPEAEVVESNKGQVIYNVGDPKLWSSSNYLEEWFQFRKSQESTL</sequence>
<dbReference type="Proteomes" id="UP000034140">
    <property type="component" value="Unassembled WGS sequence"/>
</dbReference>
<evidence type="ECO:0000313" key="4">
    <source>
        <dbReference type="EMBL" id="KKP91858.1"/>
    </source>
</evidence>